<feature type="chain" id="PRO_5038103891" evidence="2">
    <location>
        <begin position="21"/>
        <end position="460"/>
    </location>
</feature>
<organism evidence="5 6">
    <name type="scientific">Cognatilysobacter bugurensis</name>
    <dbReference type="NCBI Taxonomy" id="543356"/>
    <lineage>
        <taxon>Bacteria</taxon>
        <taxon>Pseudomonadati</taxon>
        <taxon>Pseudomonadota</taxon>
        <taxon>Gammaproteobacteria</taxon>
        <taxon>Lysobacterales</taxon>
        <taxon>Lysobacteraceae</taxon>
        <taxon>Cognatilysobacter</taxon>
    </lineage>
</organism>
<dbReference type="RefSeq" id="WP_189453306.1">
    <property type="nucleotide sequence ID" value="NZ_BMYD01000001.1"/>
</dbReference>
<keyword evidence="2" id="KW-0732">Signal</keyword>
<evidence type="ECO:0000256" key="1">
    <source>
        <dbReference type="ARBA" id="ARBA00007261"/>
    </source>
</evidence>
<dbReference type="GO" id="GO:0046872">
    <property type="term" value="F:metal ion binding"/>
    <property type="evidence" value="ECO:0007669"/>
    <property type="project" value="InterPro"/>
</dbReference>
<dbReference type="PANTHER" id="PTHR11851:SF49">
    <property type="entry name" value="MITOCHONDRIAL-PROCESSING PEPTIDASE SUBUNIT ALPHA"/>
    <property type="match status" value="1"/>
</dbReference>
<comment type="similarity">
    <text evidence="1">Belongs to the peptidase M16 family.</text>
</comment>
<feature type="signal peptide" evidence="2">
    <location>
        <begin position="1"/>
        <end position="20"/>
    </location>
</feature>
<accession>A0A918SVP3</accession>
<protein>
    <submittedName>
        <fullName evidence="5">Peptidase M16</fullName>
    </submittedName>
</protein>
<dbReference type="Gene3D" id="3.30.830.10">
    <property type="entry name" value="Metalloenzyme, LuxS/M16 peptidase-like"/>
    <property type="match status" value="2"/>
</dbReference>
<dbReference type="PANTHER" id="PTHR11851">
    <property type="entry name" value="METALLOPROTEASE"/>
    <property type="match status" value="1"/>
</dbReference>
<dbReference type="Pfam" id="PF05193">
    <property type="entry name" value="Peptidase_M16_C"/>
    <property type="match status" value="1"/>
</dbReference>
<evidence type="ECO:0000259" key="3">
    <source>
        <dbReference type="Pfam" id="PF00675"/>
    </source>
</evidence>
<evidence type="ECO:0000259" key="4">
    <source>
        <dbReference type="Pfam" id="PF05193"/>
    </source>
</evidence>
<evidence type="ECO:0000256" key="2">
    <source>
        <dbReference type="SAM" id="SignalP"/>
    </source>
</evidence>
<dbReference type="AlphaFoldDB" id="A0A918SVP3"/>
<name>A0A918SVP3_9GAMM</name>
<sequence>MRRQILAALVGGLLSLSAHAAQTDRWQVPVAVKKLDNGLTVVVSEDRSSPTVGVSVVYGVGMRLEPRNRTGFAHLFEHLMFEGTPNAKEGVFDQVITGGGGRNNGSTRPDFTNYIEVAPSTALEPILWLEADRMKTLDFNPTTLKNQQDVVKEEIRVNVKNQPYGGFMWIDIGQHAFQKWENNHDGYGSFKDLEGASLKDVAAFHRDYYGPNNAVLGIAGDIAPAEAFKLAEKYFGGIEARPTPKAPDFSEGLNTKEKRVTQSDALAQVPAIAAAWKMPERGSKDQAPMAVLGKVLAGGDASRFYQGVVKGRELALNVESLYGLTSPWEYDGPTLFTVFTLYKPTTDADAVLAAFDEEIAKIAREGVTDAELERVKTRMLADWYNNLESFINRADTLAKLETLWGDANVVNKIPTWIEGVTSADLQRVAKTYLTRENRTVIDRKPEAMLQGAAPAAGASK</sequence>
<evidence type="ECO:0000313" key="6">
    <source>
        <dbReference type="Proteomes" id="UP000646426"/>
    </source>
</evidence>
<gene>
    <name evidence="5" type="ORF">GCM10007067_06750</name>
</gene>
<dbReference type="InterPro" id="IPR050361">
    <property type="entry name" value="MPP/UQCRC_Complex"/>
</dbReference>
<dbReference type="SUPFAM" id="SSF63411">
    <property type="entry name" value="LuxS/MPP-like metallohydrolase"/>
    <property type="match status" value="2"/>
</dbReference>
<dbReference type="Pfam" id="PF00675">
    <property type="entry name" value="Peptidase_M16"/>
    <property type="match status" value="1"/>
</dbReference>
<keyword evidence="6" id="KW-1185">Reference proteome</keyword>
<comment type="caution">
    <text evidence="5">The sequence shown here is derived from an EMBL/GenBank/DDBJ whole genome shotgun (WGS) entry which is preliminary data.</text>
</comment>
<dbReference type="EMBL" id="BMYD01000001">
    <property type="protein sequence ID" value="GHA72808.1"/>
    <property type="molecule type" value="Genomic_DNA"/>
</dbReference>
<reference evidence="5" key="2">
    <citation type="submission" date="2020-09" db="EMBL/GenBank/DDBJ databases">
        <authorList>
            <person name="Sun Q."/>
            <person name="Kim S."/>
        </authorList>
    </citation>
    <scope>NUCLEOTIDE SEQUENCE</scope>
    <source>
        <strain evidence="5">KCTC 23077</strain>
    </source>
</reference>
<feature type="domain" description="Peptidase M16 N-terminal" evidence="3">
    <location>
        <begin position="41"/>
        <end position="162"/>
    </location>
</feature>
<evidence type="ECO:0000313" key="5">
    <source>
        <dbReference type="EMBL" id="GHA72808.1"/>
    </source>
</evidence>
<dbReference type="InterPro" id="IPR011765">
    <property type="entry name" value="Pept_M16_N"/>
</dbReference>
<reference evidence="5" key="1">
    <citation type="journal article" date="2014" name="Int. J. Syst. Evol. Microbiol.">
        <title>Complete genome sequence of Corynebacterium casei LMG S-19264T (=DSM 44701T), isolated from a smear-ripened cheese.</title>
        <authorList>
            <consortium name="US DOE Joint Genome Institute (JGI-PGF)"/>
            <person name="Walter F."/>
            <person name="Albersmeier A."/>
            <person name="Kalinowski J."/>
            <person name="Ruckert C."/>
        </authorList>
    </citation>
    <scope>NUCLEOTIDE SEQUENCE</scope>
    <source>
        <strain evidence="5">KCTC 23077</strain>
    </source>
</reference>
<feature type="domain" description="Peptidase M16 C-terminal" evidence="4">
    <location>
        <begin position="197"/>
        <end position="378"/>
    </location>
</feature>
<dbReference type="InterPro" id="IPR011249">
    <property type="entry name" value="Metalloenz_LuxS/M16"/>
</dbReference>
<dbReference type="InterPro" id="IPR007863">
    <property type="entry name" value="Peptidase_M16_C"/>
</dbReference>
<proteinExistence type="inferred from homology"/>
<dbReference type="Proteomes" id="UP000646426">
    <property type="component" value="Unassembled WGS sequence"/>
</dbReference>